<dbReference type="AlphaFoldDB" id="A0A4R8LH53"/>
<accession>A0A4R8LH53</accession>
<dbReference type="OrthoDB" id="9034987at2"/>
<organism evidence="1 2">
    <name type="scientific">Paraburkholderia rhizosphaerae</name>
    <dbReference type="NCBI Taxonomy" id="480658"/>
    <lineage>
        <taxon>Bacteria</taxon>
        <taxon>Pseudomonadati</taxon>
        <taxon>Pseudomonadota</taxon>
        <taxon>Betaproteobacteria</taxon>
        <taxon>Burkholderiales</taxon>
        <taxon>Burkholderiaceae</taxon>
        <taxon>Paraburkholderia</taxon>
    </lineage>
</organism>
<protein>
    <recommendedName>
        <fullName evidence="3">Preprotein translocase subunit SecA</fullName>
    </recommendedName>
</protein>
<evidence type="ECO:0008006" key="3">
    <source>
        <dbReference type="Google" id="ProtNLM"/>
    </source>
</evidence>
<reference evidence="1 2" key="1">
    <citation type="submission" date="2019-03" db="EMBL/GenBank/DDBJ databases">
        <title>Genomic Encyclopedia of Type Strains, Phase III (KMG-III): the genomes of soil and plant-associated and newly described type strains.</title>
        <authorList>
            <person name="Whitman W."/>
        </authorList>
    </citation>
    <scope>NUCLEOTIDE SEQUENCE [LARGE SCALE GENOMIC DNA]</scope>
    <source>
        <strain evidence="1 2">LMG 29544</strain>
    </source>
</reference>
<dbReference type="EMBL" id="SORE01000021">
    <property type="protein sequence ID" value="TDY42511.1"/>
    <property type="molecule type" value="Genomic_DNA"/>
</dbReference>
<sequence length="65" mass="7459">MLSPHEFATLMLVKHAEQSIDFDQADLHTLIERKLVEFESGAYASEQPRITDRGHALLARFHALR</sequence>
<dbReference type="Proteomes" id="UP000295509">
    <property type="component" value="Unassembled WGS sequence"/>
</dbReference>
<evidence type="ECO:0000313" key="2">
    <source>
        <dbReference type="Proteomes" id="UP000295509"/>
    </source>
</evidence>
<gene>
    <name evidence="1" type="ORF">BX592_12182</name>
</gene>
<evidence type="ECO:0000313" key="1">
    <source>
        <dbReference type="EMBL" id="TDY42511.1"/>
    </source>
</evidence>
<keyword evidence="2" id="KW-1185">Reference proteome</keyword>
<proteinExistence type="predicted"/>
<name>A0A4R8LH53_9BURK</name>
<comment type="caution">
    <text evidence="1">The sequence shown here is derived from an EMBL/GenBank/DDBJ whole genome shotgun (WGS) entry which is preliminary data.</text>
</comment>